<evidence type="ECO:0000313" key="1">
    <source>
        <dbReference type="EMBL" id="HCT57330.1"/>
    </source>
</evidence>
<protein>
    <submittedName>
        <fullName evidence="1">Uncharacterized protein</fullName>
    </submittedName>
</protein>
<accession>A0A3D4V892</accession>
<organism evidence="1 2">
    <name type="scientific">Gemmatimonas aurantiaca</name>
    <dbReference type="NCBI Taxonomy" id="173480"/>
    <lineage>
        <taxon>Bacteria</taxon>
        <taxon>Pseudomonadati</taxon>
        <taxon>Gemmatimonadota</taxon>
        <taxon>Gemmatimonadia</taxon>
        <taxon>Gemmatimonadales</taxon>
        <taxon>Gemmatimonadaceae</taxon>
        <taxon>Gemmatimonas</taxon>
    </lineage>
</organism>
<evidence type="ECO:0000313" key="2">
    <source>
        <dbReference type="Proteomes" id="UP000264071"/>
    </source>
</evidence>
<comment type="caution">
    <text evidence="1">The sequence shown here is derived from an EMBL/GenBank/DDBJ whole genome shotgun (WGS) entry which is preliminary data.</text>
</comment>
<proteinExistence type="predicted"/>
<dbReference type="Proteomes" id="UP000264071">
    <property type="component" value="Unassembled WGS sequence"/>
</dbReference>
<gene>
    <name evidence="1" type="ORF">DGD08_08980</name>
</gene>
<name>A0A3D4V892_9BACT</name>
<sequence>MMFSIITAVGILAISAQFVSNGLQSPSLAESRKVLGAPCLTATDEGVRGTLSWWEGVMSSTRNLAYRRATNLPLKAQLPVIVSDSVVCANLKRRVDSIAIAADANYATLHLRRSILVLSLDSVLIAADPQHPQAGRQMLYHVFSPSGKFLSKHYAY</sequence>
<reference evidence="1 2" key="1">
    <citation type="journal article" date="2018" name="Nat. Biotechnol.">
        <title>A standardized bacterial taxonomy based on genome phylogeny substantially revises the tree of life.</title>
        <authorList>
            <person name="Parks D.H."/>
            <person name="Chuvochina M."/>
            <person name="Waite D.W."/>
            <person name="Rinke C."/>
            <person name="Skarshewski A."/>
            <person name="Chaumeil P.A."/>
            <person name="Hugenholtz P."/>
        </authorList>
    </citation>
    <scope>NUCLEOTIDE SEQUENCE [LARGE SCALE GENOMIC DNA]</scope>
    <source>
        <strain evidence="1">UBA8844</strain>
    </source>
</reference>
<dbReference type="EMBL" id="DPIY01000008">
    <property type="protein sequence ID" value="HCT57330.1"/>
    <property type="molecule type" value="Genomic_DNA"/>
</dbReference>
<dbReference type="AlphaFoldDB" id="A0A3D4V892"/>